<feature type="transmembrane region" description="Helical" evidence="2">
    <location>
        <begin position="195"/>
        <end position="211"/>
    </location>
</feature>
<dbReference type="Proteomes" id="UP000252100">
    <property type="component" value="Chromosome"/>
</dbReference>
<accession>A0A345C198</accession>
<keyword evidence="2" id="KW-0472">Membrane</keyword>
<proteinExistence type="predicted"/>
<dbReference type="KEGG" id="rue:DT065_13855"/>
<name>A0A345C198_9BACI</name>
<organism evidence="3 4">
    <name type="scientific">Salicibibacter kimchii</name>
    <dbReference type="NCBI Taxonomy" id="2099786"/>
    <lineage>
        <taxon>Bacteria</taxon>
        <taxon>Bacillati</taxon>
        <taxon>Bacillota</taxon>
        <taxon>Bacilli</taxon>
        <taxon>Bacillales</taxon>
        <taxon>Bacillaceae</taxon>
        <taxon>Salicibibacter</taxon>
    </lineage>
</organism>
<dbReference type="PANTHER" id="PTHR38433:SF1">
    <property type="entry name" value="DUF1641 DOMAIN-CONTAINING PROTEIN"/>
    <property type="match status" value="1"/>
</dbReference>
<dbReference type="EMBL" id="CP031092">
    <property type="protein sequence ID" value="AXF56979.1"/>
    <property type="molecule type" value="Genomic_DNA"/>
</dbReference>
<feature type="compositionally biased region" description="Low complexity" evidence="1">
    <location>
        <begin position="179"/>
        <end position="189"/>
    </location>
</feature>
<evidence type="ECO:0000256" key="1">
    <source>
        <dbReference type="SAM" id="MobiDB-lite"/>
    </source>
</evidence>
<keyword evidence="2" id="KW-0812">Transmembrane</keyword>
<evidence type="ECO:0000256" key="2">
    <source>
        <dbReference type="SAM" id="Phobius"/>
    </source>
</evidence>
<keyword evidence="4" id="KW-1185">Reference proteome</keyword>
<evidence type="ECO:0000313" key="3">
    <source>
        <dbReference type="EMBL" id="AXF56979.1"/>
    </source>
</evidence>
<gene>
    <name evidence="3" type="ORF">DT065_13855</name>
</gene>
<feature type="compositionally biased region" description="Basic and acidic residues" evidence="1">
    <location>
        <begin position="161"/>
        <end position="177"/>
    </location>
</feature>
<sequence>MAKATKVIHRMEPSEEELRQRDWEEIESVLLENKEVVADTFEIMKGLQDWEVFNTLNALLKEGDAVLERLVTAVDNADTTQSIKNMLLMFSVLGKLDMEEVEPIVLKMNTAFSQVAEYEHYGKEGGGYPALLRSMKDPEVIEGMNVLMAFLKGFGANQEHREKMEDRDAKLQHDSEKAVSGTRVSRRTSSPSNKWYVAAAGVSLLALPFIFKKQGS</sequence>
<protein>
    <submittedName>
        <fullName evidence="3">DUF1641 domain-containing protein</fullName>
    </submittedName>
</protein>
<reference evidence="3 4" key="1">
    <citation type="journal article" date="2018" name="J. Microbiol.">
        <title>Salicibibacter kimchii gen. nov., sp. nov., a moderately halophilic and alkalitolerant bacterium in the family Bacillaceae, isolated from kimchi.</title>
        <authorList>
            <person name="Jang J.Y."/>
            <person name="Oh Y.J."/>
            <person name="Lim S.K."/>
            <person name="Park H.K."/>
            <person name="Lee C."/>
            <person name="Kim J.Y."/>
            <person name="Lee M.A."/>
            <person name="Choi H.J."/>
        </authorList>
    </citation>
    <scope>NUCLEOTIDE SEQUENCE [LARGE SCALE GENOMIC DNA]</scope>
    <source>
        <strain evidence="3 4">NKC1-1</strain>
    </source>
</reference>
<dbReference type="InterPro" id="IPR012440">
    <property type="entry name" value="DUF1641"/>
</dbReference>
<dbReference type="AlphaFoldDB" id="A0A345C198"/>
<dbReference type="RefSeq" id="WP_114374386.1">
    <property type="nucleotide sequence ID" value="NZ_CP031092.1"/>
</dbReference>
<evidence type="ECO:0000313" key="4">
    <source>
        <dbReference type="Proteomes" id="UP000252100"/>
    </source>
</evidence>
<dbReference type="PANTHER" id="PTHR38433">
    <property type="match status" value="1"/>
</dbReference>
<feature type="region of interest" description="Disordered" evidence="1">
    <location>
        <begin position="161"/>
        <end position="189"/>
    </location>
</feature>
<keyword evidence="2" id="KW-1133">Transmembrane helix</keyword>
<dbReference type="OrthoDB" id="147801at2"/>
<dbReference type="Pfam" id="PF07849">
    <property type="entry name" value="DUF1641"/>
    <property type="match status" value="1"/>
</dbReference>